<keyword evidence="2" id="KW-1185">Reference proteome</keyword>
<dbReference type="EnsemblPlants" id="Bo2g054050.1">
    <property type="protein sequence ID" value="Bo2g054050.1"/>
    <property type="gene ID" value="Bo2g054050"/>
</dbReference>
<evidence type="ECO:0000313" key="1">
    <source>
        <dbReference type="EnsemblPlants" id="Bo2g054050.1"/>
    </source>
</evidence>
<dbReference type="AlphaFoldDB" id="A0A0D3ANE9"/>
<accession>A0A0D3ANE9</accession>
<protein>
    <submittedName>
        <fullName evidence="1">Uncharacterized protein</fullName>
    </submittedName>
</protein>
<reference evidence="1 2" key="1">
    <citation type="journal article" date="2014" name="Genome Biol.">
        <title>Transcriptome and methylome profiling reveals relics of genome dominance in the mesopolyploid Brassica oleracea.</title>
        <authorList>
            <person name="Parkin I.A."/>
            <person name="Koh C."/>
            <person name="Tang H."/>
            <person name="Robinson S.J."/>
            <person name="Kagale S."/>
            <person name="Clarke W.E."/>
            <person name="Town C.D."/>
            <person name="Nixon J."/>
            <person name="Krishnakumar V."/>
            <person name="Bidwell S.L."/>
            <person name="Denoeud F."/>
            <person name="Belcram H."/>
            <person name="Links M.G."/>
            <person name="Just J."/>
            <person name="Clarke C."/>
            <person name="Bender T."/>
            <person name="Huebert T."/>
            <person name="Mason A.S."/>
            <person name="Pires J.C."/>
            <person name="Barker G."/>
            <person name="Moore J."/>
            <person name="Walley P.G."/>
            <person name="Manoli S."/>
            <person name="Batley J."/>
            <person name="Edwards D."/>
            <person name="Nelson M.N."/>
            <person name="Wang X."/>
            <person name="Paterson A.H."/>
            <person name="King G."/>
            <person name="Bancroft I."/>
            <person name="Chalhoub B."/>
            <person name="Sharpe A.G."/>
        </authorList>
    </citation>
    <scope>NUCLEOTIDE SEQUENCE</scope>
    <source>
        <strain evidence="1 2">cv. TO1000</strain>
    </source>
</reference>
<proteinExistence type="predicted"/>
<name>A0A0D3ANE9_BRAOL</name>
<dbReference type="HOGENOM" id="CLU_3035135_0_0_1"/>
<reference evidence="1" key="2">
    <citation type="submission" date="2015-03" db="UniProtKB">
        <authorList>
            <consortium name="EnsemblPlants"/>
        </authorList>
    </citation>
    <scope>IDENTIFICATION</scope>
</reference>
<evidence type="ECO:0000313" key="2">
    <source>
        <dbReference type="Proteomes" id="UP000032141"/>
    </source>
</evidence>
<dbReference type="Proteomes" id="UP000032141">
    <property type="component" value="Chromosome C2"/>
</dbReference>
<dbReference type="Gramene" id="Bo2g054050.1">
    <property type="protein sequence ID" value="Bo2g054050.1"/>
    <property type="gene ID" value="Bo2g054050"/>
</dbReference>
<organism evidence="1 2">
    <name type="scientific">Brassica oleracea var. oleracea</name>
    <dbReference type="NCBI Taxonomy" id="109376"/>
    <lineage>
        <taxon>Eukaryota</taxon>
        <taxon>Viridiplantae</taxon>
        <taxon>Streptophyta</taxon>
        <taxon>Embryophyta</taxon>
        <taxon>Tracheophyta</taxon>
        <taxon>Spermatophyta</taxon>
        <taxon>Magnoliopsida</taxon>
        <taxon>eudicotyledons</taxon>
        <taxon>Gunneridae</taxon>
        <taxon>Pentapetalae</taxon>
        <taxon>rosids</taxon>
        <taxon>malvids</taxon>
        <taxon>Brassicales</taxon>
        <taxon>Brassicaceae</taxon>
        <taxon>Brassiceae</taxon>
        <taxon>Brassica</taxon>
    </lineage>
</organism>
<sequence>MPYRSAARMIRHQDAIYSIHLIKNDNYGKGLRAGPSEKFQAPDFEVVKEEPNSVL</sequence>